<gene>
    <name evidence="1" type="ORF">K1718_06165</name>
</gene>
<name>A0ABY8FAN6_9HYPH</name>
<dbReference type="RefSeq" id="WP_265683073.1">
    <property type="nucleotide sequence ID" value="NZ_CP120863.1"/>
</dbReference>
<dbReference type="SUPFAM" id="SSF53795">
    <property type="entry name" value="PEP carboxykinase-like"/>
    <property type="match status" value="1"/>
</dbReference>
<evidence type="ECO:0000313" key="2">
    <source>
        <dbReference type="Proteomes" id="UP001209803"/>
    </source>
</evidence>
<protein>
    <submittedName>
        <fullName evidence="1">HprK-related kinase B</fullName>
    </submittedName>
</protein>
<keyword evidence="1" id="KW-0418">Kinase</keyword>
<proteinExistence type="predicted"/>
<evidence type="ECO:0000313" key="1">
    <source>
        <dbReference type="EMBL" id="WFE90930.1"/>
    </source>
</evidence>
<accession>A0ABY8FAN6</accession>
<dbReference type="GO" id="GO:0016301">
    <property type="term" value="F:kinase activity"/>
    <property type="evidence" value="ECO:0007669"/>
    <property type="project" value="UniProtKB-KW"/>
</dbReference>
<keyword evidence="2" id="KW-1185">Reference proteome</keyword>
<organism evidence="1 2">
    <name type="scientific">Roseibium porphyridii</name>
    <dbReference type="NCBI Taxonomy" id="2866279"/>
    <lineage>
        <taxon>Bacteria</taxon>
        <taxon>Pseudomonadati</taxon>
        <taxon>Pseudomonadota</taxon>
        <taxon>Alphaproteobacteria</taxon>
        <taxon>Hyphomicrobiales</taxon>
        <taxon>Stappiaceae</taxon>
        <taxon>Roseibium</taxon>
    </lineage>
</organism>
<dbReference type="EMBL" id="CP120863">
    <property type="protein sequence ID" value="WFE90930.1"/>
    <property type="molecule type" value="Genomic_DNA"/>
</dbReference>
<sequence length="366" mass="40862">MRKPHLQEIVDALAPDRATQNADPVCLSVGGFVIEVRCVSITLLAELLRYFQHVIVAPCEPDTVVHVLGNAQLPFEPEYVDWVREASKRGRKDTIYDLPDGRLILKVRTGVQFLQSPAWSVAFGPTEQNANQVINFINTQILNRFQREGWLACHAAAVKTSDKGLAISGLSGGGKSTTMLRLMEIADTHYVTNDRLLVRKNANKTDALGIPKLPRINPGTIVTNARLTGLIDEEREEELRNLEPDELWHLEEKYDLFIDDIYGPGRISHETHLTDFWVLNWSRDSTAPTDVSAVNLKSRPDLLSAITKNPGPFYQRSNGAFWTDRSALEATAYLDALSDIRVWEVSGLIDFDALFDAGMQLLGTPS</sequence>
<dbReference type="NCBIfam" id="TIGR04355">
    <property type="entry name" value="HprK_rel_B"/>
    <property type="match status" value="1"/>
</dbReference>
<dbReference type="InterPro" id="IPR027417">
    <property type="entry name" value="P-loop_NTPase"/>
</dbReference>
<dbReference type="InterPro" id="IPR027597">
    <property type="entry name" value="HprK-rel_B"/>
</dbReference>
<dbReference type="Gene3D" id="3.40.50.300">
    <property type="entry name" value="P-loop containing nucleotide triphosphate hydrolases"/>
    <property type="match status" value="1"/>
</dbReference>
<dbReference type="Proteomes" id="UP001209803">
    <property type="component" value="Chromosome"/>
</dbReference>
<reference evidence="1 2" key="1">
    <citation type="submission" date="2023-03" db="EMBL/GenBank/DDBJ databases">
        <title>Roseibium porphyridii sp. nov. and Roseibium rhodosorbium sp. nov. isolated from marine algae, Porphyridium cruentum and Rhodosorus marinus, respectively.</title>
        <authorList>
            <person name="Lee M.W."/>
            <person name="Choi B.J."/>
            <person name="Lee J.K."/>
            <person name="Choi D.G."/>
            <person name="Baek J.H."/>
            <person name="Bayburt H."/>
            <person name="Kim J.M."/>
            <person name="Han D.M."/>
            <person name="Kim K.H."/>
            <person name="Jeon C.O."/>
        </authorList>
    </citation>
    <scope>NUCLEOTIDE SEQUENCE [LARGE SCALE GENOMIC DNA]</scope>
    <source>
        <strain evidence="1 2">KMA01</strain>
    </source>
</reference>
<keyword evidence="1" id="KW-0808">Transferase</keyword>